<proteinExistence type="predicted"/>
<reference evidence="2" key="1">
    <citation type="submission" date="2020-02" db="EMBL/GenBank/DDBJ databases">
        <authorList>
            <person name="Meier V. D."/>
        </authorList>
    </citation>
    <scope>NUCLEOTIDE SEQUENCE</scope>
    <source>
        <strain evidence="2">AVDCRST_MAG11</strain>
    </source>
</reference>
<name>A0A6J4K9S1_9BACT</name>
<feature type="transmembrane region" description="Helical" evidence="1">
    <location>
        <begin position="20"/>
        <end position="37"/>
    </location>
</feature>
<sequence>MSQVNHAVSRLERRELQRAIAAAAVTVGIIAVGAFQLRQEAARSSVAAPPGVAAPAAPAR</sequence>
<accession>A0A6J4K9S1</accession>
<organism evidence="2">
    <name type="scientific">uncultured Gemmatimonadaceae bacterium</name>
    <dbReference type="NCBI Taxonomy" id="246130"/>
    <lineage>
        <taxon>Bacteria</taxon>
        <taxon>Pseudomonadati</taxon>
        <taxon>Gemmatimonadota</taxon>
        <taxon>Gemmatimonadia</taxon>
        <taxon>Gemmatimonadales</taxon>
        <taxon>Gemmatimonadaceae</taxon>
        <taxon>environmental samples</taxon>
    </lineage>
</organism>
<gene>
    <name evidence="2" type="ORF">AVDCRST_MAG11-698</name>
</gene>
<keyword evidence="1" id="KW-0472">Membrane</keyword>
<evidence type="ECO:0000256" key="1">
    <source>
        <dbReference type="SAM" id="Phobius"/>
    </source>
</evidence>
<protein>
    <submittedName>
        <fullName evidence="2">Uncharacterized protein</fullName>
    </submittedName>
</protein>
<dbReference type="AlphaFoldDB" id="A0A6J4K9S1"/>
<keyword evidence="1" id="KW-1133">Transmembrane helix</keyword>
<keyword evidence="1" id="KW-0812">Transmembrane</keyword>
<evidence type="ECO:0000313" key="2">
    <source>
        <dbReference type="EMBL" id="CAA9299135.1"/>
    </source>
</evidence>
<dbReference type="EMBL" id="CADCTU010000150">
    <property type="protein sequence ID" value="CAA9299135.1"/>
    <property type="molecule type" value="Genomic_DNA"/>
</dbReference>